<dbReference type="GO" id="GO:0008380">
    <property type="term" value="P:RNA splicing"/>
    <property type="evidence" value="ECO:0007669"/>
    <property type="project" value="InterPro"/>
</dbReference>
<protein>
    <recommendedName>
        <fullName evidence="6">Pentacotripeptide-repeat region of PRORP domain-containing protein</fullName>
    </recommendedName>
</protein>
<dbReference type="PROSITE" id="PS51375">
    <property type="entry name" value="PPR"/>
    <property type="match status" value="3"/>
</dbReference>
<evidence type="ECO:0008006" key="6">
    <source>
        <dbReference type="Google" id="ProtNLM"/>
    </source>
</evidence>
<feature type="repeat" description="PPR" evidence="2">
    <location>
        <begin position="461"/>
        <end position="491"/>
    </location>
</feature>
<dbReference type="EMBL" id="HG739092">
    <property type="protein sequence ID" value="CDP02373.1"/>
    <property type="molecule type" value="Genomic_DNA"/>
</dbReference>
<dbReference type="OrthoDB" id="777957at2759"/>
<dbReference type="InParanoid" id="A0A068U431"/>
<dbReference type="Gene3D" id="1.25.40.10">
    <property type="entry name" value="Tetratricopeptide repeat domain"/>
    <property type="match status" value="3"/>
</dbReference>
<keyword evidence="3" id="KW-0732">Signal</keyword>
<feature type="chain" id="PRO_5005158255" description="Pentacotripeptide-repeat region of PRORP domain-containing protein" evidence="3">
    <location>
        <begin position="20"/>
        <end position="656"/>
    </location>
</feature>
<feature type="repeat" description="PPR" evidence="2">
    <location>
        <begin position="533"/>
        <end position="567"/>
    </location>
</feature>
<dbReference type="InterPro" id="IPR044578">
    <property type="entry name" value="BIR6-like"/>
</dbReference>
<evidence type="ECO:0000256" key="1">
    <source>
        <dbReference type="ARBA" id="ARBA00022737"/>
    </source>
</evidence>
<dbReference type="AlphaFoldDB" id="A0A068U431"/>
<keyword evidence="5" id="KW-1185">Reference proteome</keyword>
<dbReference type="InterPro" id="IPR011990">
    <property type="entry name" value="TPR-like_helical_dom_sf"/>
</dbReference>
<accession>A0A068U431</accession>
<dbReference type="PANTHER" id="PTHR47003">
    <property type="entry name" value="OS01G0970900 PROTEIN"/>
    <property type="match status" value="1"/>
</dbReference>
<evidence type="ECO:0000256" key="3">
    <source>
        <dbReference type="SAM" id="SignalP"/>
    </source>
</evidence>
<dbReference type="PhylomeDB" id="A0A068U431"/>
<dbReference type="Pfam" id="PF01535">
    <property type="entry name" value="PPR"/>
    <property type="match status" value="3"/>
</dbReference>
<reference evidence="5" key="1">
    <citation type="journal article" date="2014" name="Science">
        <title>The coffee genome provides insight into the convergent evolution of caffeine biosynthesis.</title>
        <authorList>
            <person name="Denoeud F."/>
            <person name="Carretero-Paulet L."/>
            <person name="Dereeper A."/>
            <person name="Droc G."/>
            <person name="Guyot R."/>
            <person name="Pietrella M."/>
            <person name="Zheng C."/>
            <person name="Alberti A."/>
            <person name="Anthony F."/>
            <person name="Aprea G."/>
            <person name="Aury J.M."/>
            <person name="Bento P."/>
            <person name="Bernard M."/>
            <person name="Bocs S."/>
            <person name="Campa C."/>
            <person name="Cenci A."/>
            <person name="Combes M.C."/>
            <person name="Crouzillat D."/>
            <person name="Da Silva C."/>
            <person name="Daddiego L."/>
            <person name="De Bellis F."/>
            <person name="Dussert S."/>
            <person name="Garsmeur O."/>
            <person name="Gayraud T."/>
            <person name="Guignon V."/>
            <person name="Jahn K."/>
            <person name="Jamilloux V."/>
            <person name="Joet T."/>
            <person name="Labadie K."/>
            <person name="Lan T."/>
            <person name="Leclercq J."/>
            <person name="Lepelley M."/>
            <person name="Leroy T."/>
            <person name="Li L.T."/>
            <person name="Librado P."/>
            <person name="Lopez L."/>
            <person name="Munoz A."/>
            <person name="Noel B."/>
            <person name="Pallavicini A."/>
            <person name="Perrotta G."/>
            <person name="Poncet V."/>
            <person name="Pot D."/>
            <person name="Priyono X."/>
            <person name="Rigoreau M."/>
            <person name="Rouard M."/>
            <person name="Rozas J."/>
            <person name="Tranchant-Dubreuil C."/>
            <person name="VanBuren R."/>
            <person name="Zhang Q."/>
            <person name="Andrade A.C."/>
            <person name="Argout X."/>
            <person name="Bertrand B."/>
            <person name="de Kochko A."/>
            <person name="Graziosi G."/>
            <person name="Henry R.J."/>
            <person name="Jayarama X."/>
            <person name="Ming R."/>
            <person name="Nagai C."/>
            <person name="Rounsley S."/>
            <person name="Sankoff D."/>
            <person name="Giuliano G."/>
            <person name="Albert V.A."/>
            <person name="Wincker P."/>
            <person name="Lashermes P."/>
        </authorList>
    </citation>
    <scope>NUCLEOTIDE SEQUENCE [LARGE SCALE GENOMIC DNA]</scope>
    <source>
        <strain evidence="5">cv. DH200-94</strain>
    </source>
</reference>
<proteinExistence type="predicted"/>
<evidence type="ECO:0000313" key="5">
    <source>
        <dbReference type="Proteomes" id="UP000295252"/>
    </source>
</evidence>
<keyword evidence="1" id="KW-0677">Repeat</keyword>
<organism evidence="4 5">
    <name type="scientific">Coffea canephora</name>
    <name type="common">Robusta coffee</name>
    <dbReference type="NCBI Taxonomy" id="49390"/>
    <lineage>
        <taxon>Eukaryota</taxon>
        <taxon>Viridiplantae</taxon>
        <taxon>Streptophyta</taxon>
        <taxon>Embryophyta</taxon>
        <taxon>Tracheophyta</taxon>
        <taxon>Spermatophyta</taxon>
        <taxon>Magnoliopsida</taxon>
        <taxon>eudicotyledons</taxon>
        <taxon>Gunneridae</taxon>
        <taxon>Pentapetalae</taxon>
        <taxon>asterids</taxon>
        <taxon>lamiids</taxon>
        <taxon>Gentianales</taxon>
        <taxon>Rubiaceae</taxon>
        <taxon>Ixoroideae</taxon>
        <taxon>Gardenieae complex</taxon>
        <taxon>Bertiereae - Coffeeae clade</taxon>
        <taxon>Coffeeae</taxon>
        <taxon>Coffea</taxon>
    </lineage>
</organism>
<dbReference type="PANTHER" id="PTHR47003:SF3">
    <property type="entry name" value="SMALL RIBOSOMAL SUBUNIT PROTEIN MS81 (RPPR8)"/>
    <property type="match status" value="1"/>
</dbReference>
<dbReference type="Proteomes" id="UP000295252">
    <property type="component" value="Chromosome IX"/>
</dbReference>
<dbReference type="STRING" id="49390.A0A068U431"/>
<dbReference type="FunCoup" id="A0A068U431">
    <property type="interactions" value="1661"/>
</dbReference>
<name>A0A068U431_COFCA</name>
<evidence type="ECO:0000313" key="4">
    <source>
        <dbReference type="EMBL" id="CDP02373.1"/>
    </source>
</evidence>
<feature type="repeat" description="PPR" evidence="2">
    <location>
        <begin position="284"/>
        <end position="318"/>
    </location>
</feature>
<dbReference type="InterPro" id="IPR002885">
    <property type="entry name" value="PPR_rpt"/>
</dbReference>
<feature type="signal peptide" evidence="3">
    <location>
        <begin position="1"/>
        <end position="19"/>
    </location>
</feature>
<evidence type="ECO:0000256" key="2">
    <source>
        <dbReference type="PROSITE-ProRule" id="PRU00708"/>
    </source>
</evidence>
<gene>
    <name evidence="4" type="ORF">GSCOC_T00039739001</name>
</gene>
<dbReference type="NCBIfam" id="TIGR00756">
    <property type="entry name" value="PPR"/>
    <property type="match status" value="1"/>
</dbReference>
<sequence>MRNQWRWLLLLRCHSRSRLLISTQPHSQVNSTRSISSWSLLSPPHPRRVTINQFHNPPISLRFFSSSELAVEPTKDQPEQNQIAVLTDIFSRTQMSNEKIKLELESNNIVITHDLVLNALKNLQSAPDVARRFFKWVSKSDNEKRLSSKSYNLMLGVLLGNGFVKEFWDMAGTMKKKGYGVSKGTFVKALEKFEKDGMSDDVKKLKDLYASGSTDNSVENLCSRVCRAIRSELWGENVEKRLRGLNVEFSSELVSMVVDNLGIGANKGLIFFRWVEESGLCKHDERTYNAMVRALASEDASNKFWRVVDEMRNAGFEMYRDTYVDVLGRFVKKGMIKDAVDLYEFAMGGLNKPSVHDCTFLLRKIVVGKELDMNLFSRVVRIFREGGNVITNSAFDAVLKSLTSVARVGECNSIIKALEEGGFQLNGTLQRKIASQLSRGGKHDEAGEFMDNMEASDSTPDHKIWASLVEGYCLAGDLEKASDSFRKMVEKVEASSTGYALELLVSTYCRKNRAADSYKFVTEMIDGKDLQPWHSTYKILIGMLLAQGGFKEALDVLPLMKKQGYPPFLEPFIEYLSKCGSPDDAIAFSKAMTVKRYPSTSVFLQLFEAYFKVGRHNEAQDFLAKSPRYIRNHADVLNMFCSVKGGEKAPAITMAA</sequence>
<dbReference type="Gramene" id="CDP02373">
    <property type="protein sequence ID" value="CDP02373"/>
    <property type="gene ID" value="GSCOC_T00039739001"/>
</dbReference>
<dbReference type="OMA" id="LYEFAMG"/>